<feature type="region of interest" description="Disordered" evidence="2">
    <location>
        <begin position="377"/>
        <end position="417"/>
    </location>
</feature>
<evidence type="ECO:0000313" key="5">
    <source>
        <dbReference type="EMBL" id="TKV60672.1"/>
    </source>
</evidence>
<dbReference type="AlphaFoldDB" id="A0A4U6QKN0"/>
<keyword evidence="1 5" id="KW-0378">Hydrolase</keyword>
<keyword evidence="6" id="KW-1185">Reference proteome</keyword>
<reference evidence="5 6" key="1">
    <citation type="submission" date="2019-05" db="EMBL/GenBank/DDBJ databases">
        <title>Nakamurella sp. N5BH11, whole genome shotgun sequence.</title>
        <authorList>
            <person name="Tuo L."/>
        </authorList>
    </citation>
    <scope>NUCLEOTIDE SEQUENCE [LARGE SCALE GENOMIC DNA]</scope>
    <source>
        <strain evidence="5 6">N5BH11</strain>
    </source>
</reference>
<evidence type="ECO:0000256" key="2">
    <source>
        <dbReference type="SAM" id="MobiDB-lite"/>
    </source>
</evidence>
<feature type="compositionally biased region" description="Polar residues" evidence="2">
    <location>
        <begin position="393"/>
        <end position="408"/>
    </location>
</feature>
<organism evidence="5 6">
    <name type="scientific">Nakamurella flava</name>
    <dbReference type="NCBI Taxonomy" id="2576308"/>
    <lineage>
        <taxon>Bacteria</taxon>
        <taxon>Bacillati</taxon>
        <taxon>Actinomycetota</taxon>
        <taxon>Actinomycetes</taxon>
        <taxon>Nakamurellales</taxon>
        <taxon>Nakamurellaceae</taxon>
        <taxon>Nakamurella</taxon>
    </lineage>
</organism>
<dbReference type="SMART" id="SM00495">
    <property type="entry name" value="ChtBD3"/>
    <property type="match status" value="2"/>
</dbReference>
<comment type="caution">
    <text evidence="5">The sequence shown here is derived from an EMBL/GenBank/DDBJ whole genome shotgun (WGS) entry which is preliminary data.</text>
</comment>
<dbReference type="InterPro" id="IPR052750">
    <property type="entry name" value="GH18_Chitinase"/>
</dbReference>
<proteinExistence type="predicted"/>
<feature type="compositionally biased region" description="Pro residues" evidence="2">
    <location>
        <begin position="520"/>
        <end position="529"/>
    </location>
</feature>
<dbReference type="InterPro" id="IPR017853">
    <property type="entry name" value="GH"/>
</dbReference>
<dbReference type="CDD" id="cd06543">
    <property type="entry name" value="GH18_PF-ChiA-like"/>
    <property type="match status" value="1"/>
</dbReference>
<accession>A0A4U6QKN0</accession>
<protein>
    <submittedName>
        <fullName evidence="5">Glycosyl hydrolase family 18</fullName>
    </submittedName>
</protein>
<dbReference type="EMBL" id="SZZH01000001">
    <property type="protein sequence ID" value="TKV60672.1"/>
    <property type="molecule type" value="Genomic_DNA"/>
</dbReference>
<sequence>MVNEGDAIDAGATQAPPDGSGRHLSWFRVGLVIAVVAAAIGGGWYWMREQQAAATAAVGPPTLFAPYVDVTSTPRYAFEDATTSSAVLAFIVSGRETPCQPSWGGAYSLDEAAAQLDLDRRVARLRQLGGTVSVSFGGAANSELAIGCTDTAALTAAYASVVERYDLTQIDLDIEGQPSMTPEVNQRRAQAIAALVAQRQATGKALDVWLTLPVISTGVTDQGRAVLSAMLAGGVRPAGVNAMTMDYGEPFPPGRTMAEQGELALTALHGQIRSVWADAGLDLSDTQAWNLVGSTPMIGQNDIPSEIFTLDDATRMLVFAQQQKLGRLSMWSANRDKACGPNYPDVTVVSDVCSGVDQQPGAFGAVLGQFGGATAATPTAGADPTGTTEASAAPTSGAGQPGRGTTTEVVDDPATSPYQIWNTNQGYAKDTKVVWRKNVYQAKWYTQGDQPDLPVATAAQSPWTLIGPVLPGDTPVPTPTLPAGTYPDWNADEVYNAGSRVLHDGIGWQARFWTKGDVPGTPPTNPDTPSPWELLTQPN</sequence>
<dbReference type="SUPFAM" id="SSF51445">
    <property type="entry name" value="(Trans)glycosidases"/>
    <property type="match status" value="1"/>
</dbReference>
<evidence type="ECO:0000313" key="6">
    <source>
        <dbReference type="Proteomes" id="UP000306985"/>
    </source>
</evidence>
<dbReference type="PANTHER" id="PTHR42976">
    <property type="entry name" value="BIFUNCTIONAL CHITINASE/LYSOZYME-RELATED"/>
    <property type="match status" value="1"/>
</dbReference>
<feature type="domain" description="Chitin-binding type-3" evidence="4">
    <location>
        <begin position="486"/>
        <end position="535"/>
    </location>
</feature>
<evidence type="ECO:0000256" key="1">
    <source>
        <dbReference type="ARBA" id="ARBA00022801"/>
    </source>
</evidence>
<dbReference type="OrthoDB" id="99456at2"/>
<dbReference type="GO" id="GO:0005975">
    <property type="term" value="P:carbohydrate metabolic process"/>
    <property type="evidence" value="ECO:0007669"/>
    <property type="project" value="InterPro"/>
</dbReference>
<dbReference type="GO" id="GO:0005576">
    <property type="term" value="C:extracellular region"/>
    <property type="evidence" value="ECO:0007669"/>
    <property type="project" value="InterPro"/>
</dbReference>
<dbReference type="Gene3D" id="2.10.10.20">
    <property type="entry name" value="Carbohydrate-binding module superfamily 5/12"/>
    <property type="match status" value="2"/>
</dbReference>
<feature type="region of interest" description="Disordered" evidence="2">
    <location>
        <begin position="514"/>
        <end position="539"/>
    </location>
</feature>
<dbReference type="InterPro" id="IPR003610">
    <property type="entry name" value="CBM5/12"/>
</dbReference>
<evidence type="ECO:0000256" key="3">
    <source>
        <dbReference type="SAM" id="Phobius"/>
    </source>
</evidence>
<keyword evidence="3" id="KW-0472">Membrane</keyword>
<dbReference type="GO" id="GO:0030246">
    <property type="term" value="F:carbohydrate binding"/>
    <property type="evidence" value="ECO:0007669"/>
    <property type="project" value="InterPro"/>
</dbReference>
<dbReference type="Gene3D" id="3.20.20.80">
    <property type="entry name" value="Glycosidases"/>
    <property type="match status" value="1"/>
</dbReference>
<dbReference type="CDD" id="cd12215">
    <property type="entry name" value="ChiC_BD"/>
    <property type="match status" value="2"/>
</dbReference>
<gene>
    <name evidence="5" type="ORF">FDO65_02985</name>
</gene>
<keyword evidence="3" id="KW-0812">Transmembrane</keyword>
<dbReference type="SUPFAM" id="SSF51055">
    <property type="entry name" value="Carbohydrate binding domain"/>
    <property type="match status" value="2"/>
</dbReference>
<dbReference type="PANTHER" id="PTHR42976:SF1">
    <property type="entry name" value="GH18 DOMAIN-CONTAINING PROTEIN-RELATED"/>
    <property type="match status" value="1"/>
</dbReference>
<dbReference type="InterPro" id="IPR036573">
    <property type="entry name" value="CBM_sf_5/12"/>
</dbReference>
<feature type="transmembrane region" description="Helical" evidence="3">
    <location>
        <begin position="26"/>
        <end position="47"/>
    </location>
</feature>
<evidence type="ECO:0000259" key="4">
    <source>
        <dbReference type="SMART" id="SM00495"/>
    </source>
</evidence>
<feature type="compositionally biased region" description="Low complexity" evidence="2">
    <location>
        <begin position="377"/>
        <end position="390"/>
    </location>
</feature>
<feature type="domain" description="Chitin-binding type-3" evidence="4">
    <location>
        <begin position="418"/>
        <end position="466"/>
    </location>
</feature>
<dbReference type="Proteomes" id="UP000306985">
    <property type="component" value="Unassembled WGS sequence"/>
</dbReference>
<name>A0A4U6QKN0_9ACTN</name>
<keyword evidence="3" id="KW-1133">Transmembrane helix</keyword>
<dbReference type="GO" id="GO:0004553">
    <property type="term" value="F:hydrolase activity, hydrolyzing O-glycosyl compounds"/>
    <property type="evidence" value="ECO:0007669"/>
    <property type="project" value="InterPro"/>
</dbReference>